<keyword evidence="4" id="KW-1185">Reference proteome</keyword>
<keyword evidence="1" id="KW-1133">Transmembrane helix</keyword>
<accession>A0A6H1UEH6</accession>
<feature type="transmembrane region" description="Helical" evidence="1">
    <location>
        <begin position="300"/>
        <end position="318"/>
    </location>
</feature>
<dbReference type="PROSITE" id="PS50234">
    <property type="entry name" value="VWFA"/>
    <property type="match status" value="1"/>
</dbReference>
<proteinExistence type="predicted"/>
<dbReference type="SMART" id="SM00327">
    <property type="entry name" value="VWA"/>
    <property type="match status" value="1"/>
</dbReference>
<evidence type="ECO:0000313" key="4">
    <source>
        <dbReference type="Proteomes" id="UP000501602"/>
    </source>
</evidence>
<gene>
    <name evidence="3" type="ORF">HER31_10260</name>
</gene>
<reference evidence="3 4" key="1">
    <citation type="submission" date="2020-04" db="EMBL/GenBank/DDBJ databases">
        <title>Ferrimonas sp. S7 isolated from sea water.</title>
        <authorList>
            <person name="Bae S.S."/>
            <person name="Baek K."/>
        </authorList>
    </citation>
    <scope>NUCLEOTIDE SEQUENCE [LARGE SCALE GENOMIC DNA]</scope>
    <source>
        <strain evidence="3 4">S7</strain>
    </source>
</reference>
<feature type="transmembrane region" description="Helical" evidence="1">
    <location>
        <begin position="51"/>
        <end position="72"/>
    </location>
</feature>
<evidence type="ECO:0000313" key="3">
    <source>
        <dbReference type="EMBL" id="QIZ77228.1"/>
    </source>
</evidence>
<dbReference type="AlphaFoldDB" id="A0A6H1UEH6"/>
<keyword evidence="1" id="KW-0472">Membrane</keyword>
<protein>
    <submittedName>
        <fullName evidence="3">VWA domain-containing protein</fullName>
    </submittedName>
</protein>
<dbReference type="InterPro" id="IPR050768">
    <property type="entry name" value="UPF0353/GerABKA_families"/>
</dbReference>
<evidence type="ECO:0000259" key="2">
    <source>
        <dbReference type="PROSITE" id="PS50234"/>
    </source>
</evidence>
<dbReference type="Pfam" id="PF00092">
    <property type="entry name" value="VWA"/>
    <property type="match status" value="1"/>
</dbReference>
<dbReference type="PANTHER" id="PTHR22550">
    <property type="entry name" value="SPORE GERMINATION PROTEIN"/>
    <property type="match status" value="1"/>
</dbReference>
<dbReference type="PANTHER" id="PTHR22550:SF18">
    <property type="entry name" value="VWFA DOMAIN-CONTAINING PROTEIN"/>
    <property type="match status" value="1"/>
</dbReference>
<keyword evidence="1" id="KW-0812">Transmembrane</keyword>
<dbReference type="InterPro" id="IPR033881">
    <property type="entry name" value="vWA_BatA_type"/>
</dbReference>
<organism evidence="3 4">
    <name type="scientific">Ferrimonas lipolytica</name>
    <dbReference type="NCBI Taxonomy" id="2724191"/>
    <lineage>
        <taxon>Bacteria</taxon>
        <taxon>Pseudomonadati</taxon>
        <taxon>Pseudomonadota</taxon>
        <taxon>Gammaproteobacteria</taxon>
        <taxon>Alteromonadales</taxon>
        <taxon>Ferrimonadaceae</taxon>
        <taxon>Ferrimonas</taxon>
    </lineage>
</organism>
<dbReference type="KEGG" id="fes:HER31_10260"/>
<dbReference type="SUPFAM" id="SSF53300">
    <property type="entry name" value="vWA-like"/>
    <property type="match status" value="1"/>
</dbReference>
<sequence length="322" mass="36168">MLSLQWPWLLLLLPLPWLLPRKAKTTAAALRLPMGLSHSLPLGSDPTPNRAWQVIAVLIWLLAVGAATRPLWLGEPVALKREGRDLMVAVDLSGSMRVEDMQLNGQLVDRFTMIRQVLGDFIERRDGDRLGLILFANDAYLQAPLTFDRKTVKRFLQEAELGLVGTQTAIGSAIALATKRFEQLEQSNRVLVLLTDGENTAGKFTPEQAVQFAKQANVTLYTIGVGASEIRERRLFGSRTQNPSKELDKAEASFIKLSESTGGQYFRARSTDELEQIYQAIDQLQPIEREQTKWRPQTELYPWLLCPALLLLFVTALGRRFG</sequence>
<dbReference type="InterPro" id="IPR036465">
    <property type="entry name" value="vWFA_dom_sf"/>
</dbReference>
<dbReference type="RefSeq" id="WP_168660489.1">
    <property type="nucleotide sequence ID" value="NZ_CP051180.1"/>
</dbReference>
<dbReference type="Proteomes" id="UP000501602">
    <property type="component" value="Chromosome"/>
</dbReference>
<name>A0A6H1UEH6_9GAMM</name>
<dbReference type="Gene3D" id="3.40.50.410">
    <property type="entry name" value="von Willebrand factor, type A domain"/>
    <property type="match status" value="1"/>
</dbReference>
<evidence type="ECO:0000256" key="1">
    <source>
        <dbReference type="SAM" id="Phobius"/>
    </source>
</evidence>
<dbReference type="EMBL" id="CP051180">
    <property type="protein sequence ID" value="QIZ77228.1"/>
    <property type="molecule type" value="Genomic_DNA"/>
</dbReference>
<dbReference type="InterPro" id="IPR002035">
    <property type="entry name" value="VWF_A"/>
</dbReference>
<feature type="domain" description="VWFA" evidence="2">
    <location>
        <begin position="85"/>
        <end position="281"/>
    </location>
</feature>
<dbReference type="CDD" id="cd01467">
    <property type="entry name" value="vWA_BatA_type"/>
    <property type="match status" value="1"/>
</dbReference>